<keyword evidence="2" id="KW-1185">Reference proteome</keyword>
<dbReference type="EMBL" id="QWLN02002869">
    <property type="protein sequence ID" value="TEA40539.1"/>
    <property type="molecule type" value="Genomic_DNA"/>
</dbReference>
<evidence type="ECO:0000313" key="1">
    <source>
        <dbReference type="EMBL" id="TEA40539.1"/>
    </source>
</evidence>
<sequence length="21" mass="2278">MSTQSSVPPCSPLGCILKNWE</sequence>
<organism evidence="1 2">
    <name type="scientific">Sousa chinensis</name>
    <name type="common">Indo-pacific humpbacked dolphin</name>
    <name type="synonym">Steno chinensis</name>
    <dbReference type="NCBI Taxonomy" id="103600"/>
    <lineage>
        <taxon>Eukaryota</taxon>
        <taxon>Metazoa</taxon>
        <taxon>Chordata</taxon>
        <taxon>Craniata</taxon>
        <taxon>Vertebrata</taxon>
        <taxon>Euteleostomi</taxon>
        <taxon>Mammalia</taxon>
        <taxon>Eutheria</taxon>
        <taxon>Laurasiatheria</taxon>
        <taxon>Artiodactyla</taxon>
        <taxon>Whippomorpha</taxon>
        <taxon>Cetacea</taxon>
        <taxon>Odontoceti</taxon>
        <taxon>Delphinidae</taxon>
        <taxon>Sousa</taxon>
    </lineage>
</organism>
<dbReference type="Proteomes" id="UP000295264">
    <property type="component" value="Unassembled WGS sequence"/>
</dbReference>
<feature type="non-terminal residue" evidence="1">
    <location>
        <position position="21"/>
    </location>
</feature>
<protein>
    <submittedName>
        <fullName evidence="1">Uncharacterized protein</fullName>
    </submittedName>
</protein>
<gene>
    <name evidence="1" type="ORF">DBR06_SOUSAS15710087</name>
</gene>
<comment type="caution">
    <text evidence="1">The sequence shown here is derived from an EMBL/GenBank/DDBJ whole genome shotgun (WGS) entry which is preliminary data.</text>
</comment>
<reference evidence="1 2" key="1">
    <citation type="journal article" date="2018" name="Genomics">
        <title>Molecular footprints of inshore aquatic adaptation in Indo-Pacific humpback dolphin (Sousa chinensis).</title>
        <authorList>
            <person name="Ming Y."/>
            <person name="Jian J."/>
            <person name="Yu F."/>
            <person name="Yu X."/>
            <person name="Wang J."/>
            <person name="Liu W."/>
        </authorList>
    </citation>
    <scope>NUCLEOTIDE SEQUENCE [LARGE SCALE GENOMIC DNA]</scope>
    <source>
        <strain evidence="1">MY-2018</strain>
        <tissue evidence="1">Skin</tissue>
    </source>
</reference>
<accession>A0A484GYA3</accession>
<evidence type="ECO:0000313" key="2">
    <source>
        <dbReference type="Proteomes" id="UP000295264"/>
    </source>
</evidence>
<proteinExistence type="predicted"/>
<name>A0A484GYA3_SOUCH</name>
<dbReference type="AlphaFoldDB" id="A0A484GYA3"/>